<reference evidence="11 12" key="1">
    <citation type="submission" date="2018-08" db="EMBL/GenBank/DDBJ databases">
        <title>A genome reference for cultivated species of the human gut microbiota.</title>
        <authorList>
            <person name="Zou Y."/>
            <person name="Xue W."/>
            <person name="Luo G."/>
        </authorList>
    </citation>
    <scope>NUCLEOTIDE SEQUENCE [LARGE SCALE GENOMIC DNA]</scope>
    <source>
        <strain evidence="11 12">AF24-29</strain>
    </source>
</reference>
<comment type="catalytic activity">
    <reaction evidence="8">
        <text>dihydrourocanate + A = urocanate + AH2</text>
        <dbReference type="Rhea" id="RHEA:36059"/>
        <dbReference type="ChEBI" id="CHEBI:13193"/>
        <dbReference type="ChEBI" id="CHEBI:17499"/>
        <dbReference type="ChEBI" id="CHEBI:27247"/>
        <dbReference type="ChEBI" id="CHEBI:72991"/>
        <dbReference type="EC" id="1.3.99.33"/>
    </reaction>
</comment>
<evidence type="ECO:0000256" key="1">
    <source>
        <dbReference type="ARBA" id="ARBA00001917"/>
    </source>
</evidence>
<dbReference type="RefSeq" id="WP_117894339.1">
    <property type="nucleotide sequence ID" value="NZ_CABJCV010000004.1"/>
</dbReference>
<evidence type="ECO:0000313" key="11">
    <source>
        <dbReference type="EMBL" id="RGR75613.1"/>
    </source>
</evidence>
<evidence type="ECO:0000313" key="12">
    <source>
        <dbReference type="Proteomes" id="UP000284178"/>
    </source>
</evidence>
<comment type="caution">
    <text evidence="11">The sequence shown here is derived from an EMBL/GenBank/DDBJ whole genome shotgun (WGS) entry which is preliminary data.</text>
</comment>
<feature type="chain" id="PRO_5039201397" description="Urocanate reductase" evidence="9">
    <location>
        <begin position="22"/>
        <end position="607"/>
    </location>
</feature>
<dbReference type="SUPFAM" id="SSF56425">
    <property type="entry name" value="Succinate dehydrogenase/fumarate reductase flavoprotein, catalytic domain"/>
    <property type="match status" value="1"/>
</dbReference>
<dbReference type="InterPro" id="IPR050315">
    <property type="entry name" value="FAD-oxidoreductase_2"/>
</dbReference>
<keyword evidence="5" id="KW-0285">Flavoprotein</keyword>
<dbReference type="Proteomes" id="UP000284178">
    <property type="component" value="Unassembled WGS sequence"/>
</dbReference>
<evidence type="ECO:0000256" key="2">
    <source>
        <dbReference type="ARBA" id="ARBA00001974"/>
    </source>
</evidence>
<proteinExistence type="predicted"/>
<keyword evidence="7" id="KW-0560">Oxidoreductase</keyword>
<dbReference type="InterPro" id="IPR036188">
    <property type="entry name" value="FAD/NAD-bd_sf"/>
</dbReference>
<dbReference type="InterPro" id="IPR003953">
    <property type="entry name" value="FAD-dep_OxRdtase_2_FAD-bd"/>
</dbReference>
<keyword evidence="12" id="KW-1185">Reference proteome</keyword>
<dbReference type="Gene3D" id="3.90.1010.20">
    <property type="match status" value="1"/>
</dbReference>
<dbReference type="EMBL" id="QRUP01000004">
    <property type="protein sequence ID" value="RGR75613.1"/>
    <property type="molecule type" value="Genomic_DNA"/>
</dbReference>
<accession>A0A412G4L8</accession>
<dbReference type="InterPro" id="IPR027477">
    <property type="entry name" value="Succ_DH/fumarate_Rdtase_cat_sf"/>
</dbReference>
<organism evidence="11 12">
    <name type="scientific">Holdemania filiformis</name>
    <dbReference type="NCBI Taxonomy" id="61171"/>
    <lineage>
        <taxon>Bacteria</taxon>
        <taxon>Bacillati</taxon>
        <taxon>Bacillota</taxon>
        <taxon>Erysipelotrichia</taxon>
        <taxon>Erysipelotrichales</taxon>
        <taxon>Erysipelotrichaceae</taxon>
        <taxon>Holdemania</taxon>
    </lineage>
</organism>
<dbReference type="PANTHER" id="PTHR43400">
    <property type="entry name" value="FUMARATE REDUCTASE"/>
    <property type="match status" value="1"/>
</dbReference>
<dbReference type="PROSITE" id="PS51257">
    <property type="entry name" value="PROKAR_LIPOPROTEIN"/>
    <property type="match status" value="1"/>
</dbReference>
<dbReference type="SMART" id="SM00900">
    <property type="entry name" value="FMN_bind"/>
    <property type="match status" value="1"/>
</dbReference>
<dbReference type="GO" id="GO:0016020">
    <property type="term" value="C:membrane"/>
    <property type="evidence" value="ECO:0007669"/>
    <property type="project" value="InterPro"/>
</dbReference>
<comment type="cofactor">
    <cofactor evidence="1">
        <name>FMN</name>
        <dbReference type="ChEBI" id="CHEBI:58210"/>
    </cofactor>
</comment>
<dbReference type="GO" id="GO:0010181">
    <property type="term" value="F:FMN binding"/>
    <property type="evidence" value="ECO:0007669"/>
    <property type="project" value="InterPro"/>
</dbReference>
<feature type="domain" description="FMN-binding" evidence="10">
    <location>
        <begin position="44"/>
        <end position="118"/>
    </location>
</feature>
<dbReference type="EC" id="1.3.99.33" evidence="3"/>
<gene>
    <name evidence="11" type="ORF">DWY25_05095</name>
</gene>
<keyword evidence="9" id="KW-0732">Signal</keyword>
<comment type="cofactor">
    <cofactor evidence="2">
        <name>FAD</name>
        <dbReference type="ChEBI" id="CHEBI:57692"/>
    </cofactor>
</comment>
<dbReference type="AlphaFoldDB" id="A0A412G4L8"/>
<sequence>MKKTICLMLSVLLTLSLSGCANNDTPKEKAALYKAGTVTGTAQGMDGPVSVEVTFDDTKILTIQIVEENETAGICEWVYETLPDQIITNQSLAVDTVSGATVTSNAVLNAVADAVEQAGGSAAALKEKPVVSAAEDAEHETDVVVVGAGLSGLMAALAASSTGARVTLIEKTGVIGGTSITASGIFACAEKEANIQPMFDSWMKKNENNLRNQVDEEMVRALCEVSPEVINLLKDSGVEYEIRTSDSGSQTFFSNASEASLRNALTIQMASAEATGKGAENTIKTLTEACEKAGIEIFLNMPATELLIENGNVNGVRSESKKSGNHIFHAAAVVLATGDYAKNAELTAEINPRAAGEYSATAIGNTGDGIKLALSAGGVLDEFQESMSGVFNANPFDMPTIGQKANSYPFESIVLTMEGERVFREDGGSHQQMVHYIRDNALDTAWCVMDQAIANHFVRLDEYLEATAAGSPIIRAYQAATVTELADLMEIDSTVLQNTINQYNVQCEQRNDSDCGKDPKYLDAIDEGPYYAVLLYDGTRGNYGGILTSPQGEVVNAAGQPIVGLYAGGLVSSGAFFADYYPGGEALAVASHMGFIAGRSAALYSQN</sequence>
<keyword evidence="6" id="KW-0274">FAD</keyword>
<dbReference type="PANTHER" id="PTHR43400:SF10">
    <property type="entry name" value="3-OXOSTEROID 1-DEHYDROGENASE"/>
    <property type="match status" value="1"/>
</dbReference>
<feature type="signal peptide" evidence="9">
    <location>
        <begin position="1"/>
        <end position="21"/>
    </location>
</feature>
<dbReference type="Gene3D" id="3.90.700.10">
    <property type="entry name" value="Succinate dehydrogenase/fumarate reductase flavoprotein, catalytic domain"/>
    <property type="match status" value="1"/>
</dbReference>
<evidence type="ECO:0000256" key="6">
    <source>
        <dbReference type="ARBA" id="ARBA00022827"/>
    </source>
</evidence>
<evidence type="ECO:0000256" key="9">
    <source>
        <dbReference type="SAM" id="SignalP"/>
    </source>
</evidence>
<dbReference type="Pfam" id="PF00890">
    <property type="entry name" value="FAD_binding_2"/>
    <property type="match status" value="1"/>
</dbReference>
<dbReference type="GO" id="GO:0033765">
    <property type="term" value="F:steroid dehydrogenase activity, acting on the CH-CH group of donors"/>
    <property type="evidence" value="ECO:0007669"/>
    <property type="project" value="UniProtKB-ARBA"/>
</dbReference>
<dbReference type="GO" id="GO:0008202">
    <property type="term" value="P:steroid metabolic process"/>
    <property type="evidence" value="ECO:0007669"/>
    <property type="project" value="UniProtKB-ARBA"/>
</dbReference>
<dbReference type="GeneID" id="83014780"/>
<dbReference type="PRINTS" id="PR00411">
    <property type="entry name" value="PNDRDTASEI"/>
</dbReference>
<evidence type="ECO:0000259" key="10">
    <source>
        <dbReference type="SMART" id="SM00900"/>
    </source>
</evidence>
<evidence type="ECO:0000256" key="5">
    <source>
        <dbReference type="ARBA" id="ARBA00022630"/>
    </source>
</evidence>
<dbReference type="Pfam" id="PF04205">
    <property type="entry name" value="FMN_bind"/>
    <property type="match status" value="1"/>
</dbReference>
<evidence type="ECO:0000256" key="8">
    <source>
        <dbReference type="ARBA" id="ARBA00049922"/>
    </source>
</evidence>
<protein>
    <recommendedName>
        <fullName evidence="4">Urocanate reductase</fullName>
        <ecNumber evidence="3">1.3.99.33</ecNumber>
    </recommendedName>
</protein>
<name>A0A412G4L8_9FIRM</name>
<dbReference type="Gene3D" id="3.50.50.60">
    <property type="entry name" value="FAD/NAD(P)-binding domain"/>
    <property type="match status" value="1"/>
</dbReference>
<evidence type="ECO:0000256" key="4">
    <source>
        <dbReference type="ARBA" id="ARBA00015872"/>
    </source>
</evidence>
<dbReference type="InterPro" id="IPR007329">
    <property type="entry name" value="FMN-bd"/>
</dbReference>
<dbReference type="SUPFAM" id="SSF51905">
    <property type="entry name" value="FAD/NAD(P)-binding domain"/>
    <property type="match status" value="1"/>
</dbReference>
<evidence type="ECO:0000256" key="7">
    <source>
        <dbReference type="ARBA" id="ARBA00023002"/>
    </source>
</evidence>
<evidence type="ECO:0000256" key="3">
    <source>
        <dbReference type="ARBA" id="ARBA00013137"/>
    </source>
</evidence>